<organism evidence="2 3">
    <name type="scientific">Rheinheimera baltica</name>
    <dbReference type="NCBI Taxonomy" id="67576"/>
    <lineage>
        <taxon>Bacteria</taxon>
        <taxon>Pseudomonadati</taxon>
        <taxon>Pseudomonadota</taxon>
        <taxon>Gammaproteobacteria</taxon>
        <taxon>Chromatiales</taxon>
        <taxon>Chromatiaceae</taxon>
        <taxon>Rheinheimera</taxon>
    </lineage>
</organism>
<reference evidence="2 3" key="1">
    <citation type="submission" date="2022-11" db="EMBL/GenBank/DDBJ databases">
        <title>Viruses from the air-sea interface of a natural surface slick.</title>
        <authorList>
            <person name="Rahlff J."/>
            <person name="Holmfeldt K."/>
        </authorList>
    </citation>
    <scope>NUCLEOTIDE SEQUENCE [LARGE SCALE GENOMIC DNA]</scope>
    <source>
        <strain evidence="2 3">SMS4</strain>
    </source>
</reference>
<feature type="signal peptide" evidence="1">
    <location>
        <begin position="1"/>
        <end position="21"/>
    </location>
</feature>
<dbReference type="EMBL" id="JAPJDZ010000019">
    <property type="protein sequence ID" value="MDP5136137.1"/>
    <property type="molecule type" value="Genomic_DNA"/>
</dbReference>
<dbReference type="Proteomes" id="UP001231109">
    <property type="component" value="Unassembled WGS sequence"/>
</dbReference>
<evidence type="ECO:0000313" key="3">
    <source>
        <dbReference type="Proteomes" id="UP001231109"/>
    </source>
</evidence>
<feature type="chain" id="PRO_5047335607" evidence="1">
    <location>
        <begin position="22"/>
        <end position="370"/>
    </location>
</feature>
<evidence type="ECO:0000256" key="1">
    <source>
        <dbReference type="SAM" id="SignalP"/>
    </source>
</evidence>
<gene>
    <name evidence="2" type="ORF">ORJ04_09270</name>
</gene>
<dbReference type="RefSeq" id="WP_305975366.1">
    <property type="nucleotide sequence ID" value="NZ_JAPJDZ010000019.1"/>
</dbReference>
<comment type="caution">
    <text evidence="2">The sequence shown here is derived from an EMBL/GenBank/DDBJ whole genome shotgun (WGS) entry which is preliminary data.</text>
</comment>
<keyword evidence="3" id="KW-1185">Reference proteome</keyword>
<evidence type="ECO:0000313" key="2">
    <source>
        <dbReference type="EMBL" id="MDP5136137.1"/>
    </source>
</evidence>
<dbReference type="InterPro" id="IPR021241">
    <property type="entry name" value="CsiV"/>
</dbReference>
<accession>A0ABT9HYD5</accession>
<proteinExistence type="predicted"/>
<name>A0ABT9HYD5_9GAMM</name>
<dbReference type="Pfam" id="PF10972">
    <property type="entry name" value="CsiV"/>
    <property type="match status" value="1"/>
</dbReference>
<protein>
    <submittedName>
        <fullName evidence="2">CsiV family protein</fullName>
    </submittedName>
</protein>
<keyword evidence="1" id="KW-0732">Signal</keyword>
<sequence length="370" mass="42041">MSKAVNCSVLCLAVLSSMLQAQEQRWFEVEMVVFSQTPPQVLQETFGDTVTPIKPGRAFDLLTPRLQPNLLNLLATLPLCAETTSPLLTDKPFFNTLPKQLCIFETQPYSWQHNSLFYTIDAYSEVPYPDHLPALVTGNGKHQLNPYLAEQPSLQLTDIATKINRISGSHVLLHTSWRQAPVTERRAIASRWYAGKNFSQQFDYWGQIKQHTDVDNTETYPTPAISTIDPLSNDYVTSQAPGEQPNELLTNIEQLLEQLQVTGQLGETALSVADTPDSTDSMTLRYLPDQVWQLDGLFKLHLDHYLFVNTEFNLRIPDENSLQTVYVRQSRRVISGEIHYLDHPHLGIVLQIRRYEPPVEDNIESALPIQ</sequence>